<dbReference type="AlphaFoldDB" id="A0A0D7AJB5"/>
<dbReference type="OrthoDB" id="3363652at2759"/>
<dbReference type="EMBL" id="KN881666">
    <property type="protein sequence ID" value="KIY51386.1"/>
    <property type="molecule type" value="Genomic_DNA"/>
</dbReference>
<evidence type="ECO:0000256" key="1">
    <source>
        <dbReference type="SAM" id="MobiDB-lite"/>
    </source>
</evidence>
<reference evidence="2 3" key="1">
    <citation type="journal article" date="2015" name="Fungal Genet. Biol.">
        <title>Evolution of novel wood decay mechanisms in Agaricales revealed by the genome sequences of Fistulina hepatica and Cylindrobasidium torrendii.</title>
        <authorList>
            <person name="Floudas D."/>
            <person name="Held B.W."/>
            <person name="Riley R."/>
            <person name="Nagy L.G."/>
            <person name="Koehler G."/>
            <person name="Ransdell A.S."/>
            <person name="Younus H."/>
            <person name="Chow J."/>
            <person name="Chiniquy J."/>
            <person name="Lipzen A."/>
            <person name="Tritt A."/>
            <person name="Sun H."/>
            <person name="Haridas S."/>
            <person name="LaButti K."/>
            <person name="Ohm R.A."/>
            <person name="Kues U."/>
            <person name="Blanchette R.A."/>
            <person name="Grigoriev I.V."/>
            <person name="Minto R.E."/>
            <person name="Hibbett D.S."/>
        </authorList>
    </citation>
    <scope>NUCLEOTIDE SEQUENCE [LARGE SCALE GENOMIC DNA]</scope>
    <source>
        <strain evidence="2 3">ATCC 64428</strain>
    </source>
</reference>
<organism evidence="2 3">
    <name type="scientific">Fistulina hepatica ATCC 64428</name>
    <dbReference type="NCBI Taxonomy" id="1128425"/>
    <lineage>
        <taxon>Eukaryota</taxon>
        <taxon>Fungi</taxon>
        <taxon>Dikarya</taxon>
        <taxon>Basidiomycota</taxon>
        <taxon>Agaricomycotina</taxon>
        <taxon>Agaricomycetes</taxon>
        <taxon>Agaricomycetidae</taxon>
        <taxon>Agaricales</taxon>
        <taxon>Fistulinaceae</taxon>
        <taxon>Fistulina</taxon>
    </lineage>
</organism>
<dbReference type="Proteomes" id="UP000054144">
    <property type="component" value="Unassembled WGS sequence"/>
</dbReference>
<gene>
    <name evidence="2" type="ORF">FISHEDRAFT_37291</name>
</gene>
<proteinExistence type="predicted"/>
<name>A0A0D7AJB5_9AGAR</name>
<sequence>MQKQPATTPEVPNPVEAYNIGQTASESIPSRDEAPHDPRRIAQILGKVTIGDDLNDDERKQVMDLISEYADIFALSMKEVWTVPGAVHHIRIPESATFQTKVHQRPLTQAQREFLHKTVREMEAAGVISPIAAEDVKCVS</sequence>
<protein>
    <submittedName>
        <fullName evidence="2">Uncharacterized protein</fullName>
    </submittedName>
</protein>
<evidence type="ECO:0000313" key="3">
    <source>
        <dbReference type="Proteomes" id="UP000054144"/>
    </source>
</evidence>
<keyword evidence="3" id="KW-1185">Reference proteome</keyword>
<accession>A0A0D7AJB5</accession>
<feature type="non-terminal residue" evidence="2">
    <location>
        <position position="140"/>
    </location>
</feature>
<feature type="region of interest" description="Disordered" evidence="1">
    <location>
        <begin position="1"/>
        <end position="37"/>
    </location>
</feature>
<evidence type="ECO:0000313" key="2">
    <source>
        <dbReference type="EMBL" id="KIY51386.1"/>
    </source>
</evidence>